<keyword evidence="3" id="KW-1185">Reference proteome</keyword>
<name>A0A026WB05_OOCBI</name>
<dbReference type="AlphaFoldDB" id="A0A026WB05"/>
<evidence type="ECO:0000313" key="2">
    <source>
        <dbReference type="EMBL" id="EZA53113.1"/>
    </source>
</evidence>
<keyword evidence="1" id="KW-0812">Transmembrane</keyword>
<keyword evidence="1" id="KW-1133">Transmembrane helix</keyword>
<dbReference type="Proteomes" id="UP000053097">
    <property type="component" value="Unassembled WGS sequence"/>
</dbReference>
<keyword evidence="1" id="KW-0472">Membrane</keyword>
<sequence length="74" mass="8799">MDDALIALALYVSVIVIEFISMEIRGISRKSWRQYKNKEKQRNTNKLFDNTPDYAFAQILEIGSFFFFFLFCFV</sequence>
<feature type="transmembrane region" description="Helical" evidence="1">
    <location>
        <begin position="6"/>
        <end position="24"/>
    </location>
</feature>
<evidence type="ECO:0000256" key="1">
    <source>
        <dbReference type="SAM" id="Phobius"/>
    </source>
</evidence>
<reference evidence="2 3" key="1">
    <citation type="journal article" date="2014" name="Curr. Biol.">
        <title>The genome of the clonal raider ant Cerapachys biroi.</title>
        <authorList>
            <person name="Oxley P.R."/>
            <person name="Ji L."/>
            <person name="Fetter-Pruneda I."/>
            <person name="McKenzie S.K."/>
            <person name="Li C."/>
            <person name="Hu H."/>
            <person name="Zhang G."/>
            <person name="Kronauer D.J."/>
        </authorList>
    </citation>
    <scope>NUCLEOTIDE SEQUENCE [LARGE SCALE GENOMIC DNA]</scope>
</reference>
<dbReference type="EMBL" id="KK107295">
    <property type="protein sequence ID" value="EZA53113.1"/>
    <property type="molecule type" value="Genomic_DNA"/>
</dbReference>
<evidence type="ECO:0000313" key="3">
    <source>
        <dbReference type="Proteomes" id="UP000053097"/>
    </source>
</evidence>
<organism evidence="2 3">
    <name type="scientific">Ooceraea biroi</name>
    <name type="common">Clonal raider ant</name>
    <name type="synonym">Cerapachys biroi</name>
    <dbReference type="NCBI Taxonomy" id="2015173"/>
    <lineage>
        <taxon>Eukaryota</taxon>
        <taxon>Metazoa</taxon>
        <taxon>Ecdysozoa</taxon>
        <taxon>Arthropoda</taxon>
        <taxon>Hexapoda</taxon>
        <taxon>Insecta</taxon>
        <taxon>Pterygota</taxon>
        <taxon>Neoptera</taxon>
        <taxon>Endopterygota</taxon>
        <taxon>Hymenoptera</taxon>
        <taxon>Apocrita</taxon>
        <taxon>Aculeata</taxon>
        <taxon>Formicoidea</taxon>
        <taxon>Formicidae</taxon>
        <taxon>Dorylinae</taxon>
        <taxon>Ooceraea</taxon>
    </lineage>
</organism>
<protein>
    <submittedName>
        <fullName evidence="2">Uncharacterized protein</fullName>
    </submittedName>
</protein>
<gene>
    <name evidence="2" type="ORF">X777_07291</name>
</gene>
<proteinExistence type="predicted"/>
<accession>A0A026WB05</accession>